<feature type="domain" description="VOC" evidence="1">
    <location>
        <begin position="4"/>
        <end position="124"/>
    </location>
</feature>
<sequence length="138" mass="14858">MNITASAISLNVPDPEASATFLSTHFEFTVEMSADGFVSLARPDAGFNVIFLRTGLGTFEPARIAGDAGQGLLVVFTVADIDAEYERVRAEGVEIVTPIETEPWGERYFQAVDPNGIVIQLVQWVGDPSAYDANSTES</sequence>
<gene>
    <name evidence="2" type="ORF">B7C42_03931</name>
</gene>
<protein>
    <recommendedName>
        <fullName evidence="1">VOC domain-containing protein</fullName>
    </recommendedName>
</protein>
<dbReference type="InterPro" id="IPR037523">
    <property type="entry name" value="VOC_core"/>
</dbReference>
<comment type="caution">
    <text evidence="2">The sequence shown here is derived from an EMBL/GenBank/DDBJ whole genome shotgun (WGS) entry which is preliminary data.</text>
</comment>
<evidence type="ECO:0000313" key="3">
    <source>
        <dbReference type="Proteomes" id="UP000215506"/>
    </source>
</evidence>
<dbReference type="Pfam" id="PF00903">
    <property type="entry name" value="Glyoxalase"/>
    <property type="match status" value="1"/>
</dbReference>
<dbReference type="InterPro" id="IPR029068">
    <property type="entry name" value="Glyas_Bleomycin-R_OHBP_Dase"/>
</dbReference>
<evidence type="ECO:0000313" key="2">
    <source>
        <dbReference type="EMBL" id="OXR43696.1"/>
    </source>
</evidence>
<reference evidence="2 3" key="1">
    <citation type="submission" date="2017-07" db="EMBL/GenBank/DDBJ databases">
        <title>First draft Genome Sequence of Nocardia cerradoensis isolated from human infection.</title>
        <authorList>
            <person name="Carrasco G."/>
        </authorList>
    </citation>
    <scope>NUCLEOTIDE SEQUENCE [LARGE SCALE GENOMIC DNA]</scope>
    <source>
        <strain evidence="2 3">CNM20130759</strain>
    </source>
</reference>
<dbReference type="Proteomes" id="UP000215506">
    <property type="component" value="Unassembled WGS sequence"/>
</dbReference>
<dbReference type="SUPFAM" id="SSF54593">
    <property type="entry name" value="Glyoxalase/Bleomycin resistance protein/Dihydroxybiphenyl dioxygenase"/>
    <property type="match status" value="1"/>
</dbReference>
<accession>A0A231H4Q2</accession>
<dbReference type="Gene3D" id="3.10.180.10">
    <property type="entry name" value="2,3-Dihydroxybiphenyl 1,2-Dioxygenase, domain 1"/>
    <property type="match status" value="1"/>
</dbReference>
<keyword evidence="3" id="KW-1185">Reference proteome</keyword>
<evidence type="ECO:0000259" key="1">
    <source>
        <dbReference type="PROSITE" id="PS51819"/>
    </source>
</evidence>
<dbReference type="PROSITE" id="PS51819">
    <property type="entry name" value="VOC"/>
    <property type="match status" value="1"/>
</dbReference>
<name>A0A231H4Q2_9NOCA</name>
<organism evidence="2 3">
    <name type="scientific">Nocardia cerradoensis</name>
    <dbReference type="NCBI Taxonomy" id="85688"/>
    <lineage>
        <taxon>Bacteria</taxon>
        <taxon>Bacillati</taxon>
        <taxon>Actinomycetota</taxon>
        <taxon>Actinomycetes</taxon>
        <taxon>Mycobacteriales</taxon>
        <taxon>Nocardiaceae</taxon>
        <taxon>Nocardia</taxon>
    </lineage>
</organism>
<dbReference type="RefSeq" id="WP_094026136.1">
    <property type="nucleotide sequence ID" value="NZ_NGAF01000008.1"/>
</dbReference>
<dbReference type="EMBL" id="NGAF01000008">
    <property type="protein sequence ID" value="OXR43696.1"/>
    <property type="molecule type" value="Genomic_DNA"/>
</dbReference>
<dbReference type="AlphaFoldDB" id="A0A231H4Q2"/>
<proteinExistence type="predicted"/>
<dbReference type="InterPro" id="IPR004360">
    <property type="entry name" value="Glyas_Fos-R_dOase_dom"/>
</dbReference>